<comment type="subcellular location">
    <subcellularLocation>
        <location evidence="3 22">Cytoplasm</location>
    </subcellularLocation>
</comment>
<dbReference type="RefSeq" id="WP_024361319.1">
    <property type="nucleotide sequence ID" value="NZ_BJNS01000052.1"/>
</dbReference>
<evidence type="ECO:0000256" key="9">
    <source>
        <dbReference type="ARBA" id="ARBA00022723"/>
    </source>
</evidence>
<feature type="binding site" evidence="25">
    <location>
        <position position="296"/>
    </location>
    <ligand>
        <name>Mg(2+)</name>
        <dbReference type="ChEBI" id="CHEBI:18420"/>
        <label>1</label>
    </ligand>
</feature>
<feature type="binding site" evidence="24">
    <location>
        <begin position="216"/>
        <end position="223"/>
    </location>
    <ligand>
        <name>ATP</name>
        <dbReference type="ChEBI" id="CHEBI:30616"/>
    </ligand>
</feature>
<evidence type="ECO:0000256" key="2">
    <source>
        <dbReference type="ARBA" id="ARBA00003921"/>
    </source>
</evidence>
<feature type="domain" description="ATP-grasp" evidence="27">
    <location>
        <begin position="137"/>
        <end position="342"/>
    </location>
</feature>
<keyword evidence="11 26" id="KW-0067">ATP-binding</keyword>
<evidence type="ECO:0000256" key="25">
    <source>
        <dbReference type="PIRSR" id="PIRSR039102-3"/>
    </source>
</evidence>
<evidence type="ECO:0000256" key="15">
    <source>
        <dbReference type="ARBA" id="ARBA00023211"/>
    </source>
</evidence>
<dbReference type="EC" id="6.3.2.4" evidence="6 22"/>
<sequence>MKKRIGLLYGGKSAEHEVSLSTACAVTGALNFEEYEIYPIYITPDGEWRRGERLEKPANSIEELQFGDDAIILENNITAFLIDKNGAAVQFDVIFPLLHGTNGEDGTVQGLLEVLNLPYVGNGVLASSAGMDKVIMKQLFEIAGLPQVPYTYFIRSEWTKEQDAILTRCEQKLSWPMFVKPANLGSSVGISKASNREELIQAIEVALQFDRKIVVEQGIVAREIELAVLGNDFPEVSVPGEIKPMTEFYDYDSKYKDGSTALIIPAELPTEVVTSLKEHAKSAFKILDGSGLVRADFFVTADHAIYINEVNTMPGFTPVSMYPLLWQHTNVSYPELINRLIALALERFEEKQQLHYKKD</sequence>
<evidence type="ECO:0000313" key="28">
    <source>
        <dbReference type="EMBL" id="AVK95248.1"/>
    </source>
</evidence>
<evidence type="ECO:0000256" key="24">
    <source>
        <dbReference type="PIRSR" id="PIRSR039102-2"/>
    </source>
</evidence>
<dbReference type="EMBL" id="UFSZ01000001">
    <property type="protein sequence ID" value="SUV19289.1"/>
    <property type="molecule type" value="Genomic_DNA"/>
</dbReference>
<dbReference type="EMBL" id="CP019980">
    <property type="protein sequence ID" value="AVK95248.1"/>
    <property type="molecule type" value="Genomic_DNA"/>
</dbReference>
<evidence type="ECO:0000256" key="23">
    <source>
        <dbReference type="PIRSR" id="PIRSR039102-1"/>
    </source>
</evidence>
<dbReference type="SUPFAM" id="SSF52440">
    <property type="entry name" value="PreATP-grasp domain"/>
    <property type="match status" value="1"/>
</dbReference>
<dbReference type="Proteomes" id="UP000238825">
    <property type="component" value="Chromosome"/>
</dbReference>
<evidence type="ECO:0000256" key="19">
    <source>
        <dbReference type="ARBA" id="ARBA00068427"/>
    </source>
</evidence>
<keyword evidence="15 25" id="KW-0464">Manganese</keyword>
<evidence type="ECO:0000256" key="12">
    <source>
        <dbReference type="ARBA" id="ARBA00022842"/>
    </source>
</evidence>
<evidence type="ECO:0000256" key="17">
    <source>
        <dbReference type="ARBA" id="ARBA00047614"/>
    </source>
</evidence>
<dbReference type="NCBIfam" id="NF002528">
    <property type="entry name" value="PRK01966.1-4"/>
    <property type="match status" value="1"/>
</dbReference>
<dbReference type="GO" id="GO:0071555">
    <property type="term" value="P:cell wall organization"/>
    <property type="evidence" value="ECO:0007669"/>
    <property type="project" value="UniProtKB-KW"/>
</dbReference>
<evidence type="ECO:0000256" key="21">
    <source>
        <dbReference type="ARBA" id="ARBA00077154"/>
    </source>
</evidence>
<feature type="binding site" evidence="25">
    <location>
        <position position="309"/>
    </location>
    <ligand>
        <name>Mg(2+)</name>
        <dbReference type="ChEBI" id="CHEBI:18420"/>
        <label>1</label>
    </ligand>
</feature>
<dbReference type="PIRSF" id="PIRSF039102">
    <property type="entry name" value="Ddl/VanB"/>
    <property type="match status" value="1"/>
</dbReference>
<feature type="binding site" evidence="25">
    <location>
        <position position="309"/>
    </location>
    <ligand>
        <name>Mg(2+)</name>
        <dbReference type="ChEBI" id="CHEBI:18420"/>
        <label>2</label>
    </ligand>
</feature>
<dbReference type="GO" id="GO:0009252">
    <property type="term" value="P:peptidoglycan biosynthetic process"/>
    <property type="evidence" value="ECO:0007669"/>
    <property type="project" value="UniProtKB-UniRule"/>
</dbReference>
<comment type="pathway">
    <text evidence="18">Glycan biosynthesis.</text>
</comment>
<evidence type="ECO:0000256" key="14">
    <source>
        <dbReference type="ARBA" id="ARBA00022984"/>
    </source>
</evidence>
<dbReference type="UniPathway" id="UPA00219"/>
<protein>
    <recommendedName>
        <fullName evidence="19 22">D-alanine--D-alanine ligase</fullName>
        <ecNumber evidence="6 22">6.3.2.4</ecNumber>
    </recommendedName>
    <alternativeName>
        <fullName evidence="21 22">D-Ala-D-Ala ligase</fullName>
    </alternativeName>
    <alternativeName>
        <fullName evidence="20 22">D-alanylalanine synthetase</fullName>
    </alternativeName>
</protein>
<feature type="binding site" evidence="24">
    <location>
        <position position="133"/>
    </location>
    <ligand>
        <name>ATP</name>
        <dbReference type="ChEBI" id="CHEBI:30616"/>
    </ligand>
</feature>
<feature type="active site" evidence="23">
    <location>
        <position position="15"/>
    </location>
</feature>
<dbReference type="AlphaFoldDB" id="A0A2S0JVZ4"/>
<keyword evidence="7 22" id="KW-0963">Cytoplasm</keyword>
<evidence type="ECO:0000256" key="11">
    <source>
        <dbReference type="ARBA" id="ARBA00022840"/>
    </source>
</evidence>
<evidence type="ECO:0000256" key="22">
    <source>
        <dbReference type="HAMAP-Rule" id="MF_00047"/>
    </source>
</evidence>
<evidence type="ECO:0000256" key="18">
    <source>
        <dbReference type="ARBA" id="ARBA00060592"/>
    </source>
</evidence>
<dbReference type="NCBIfam" id="TIGR01205">
    <property type="entry name" value="D_ala_D_alaTIGR"/>
    <property type="match status" value="1"/>
</dbReference>
<dbReference type="InterPro" id="IPR013815">
    <property type="entry name" value="ATP_grasp_subdomain_1"/>
</dbReference>
<dbReference type="GeneID" id="48275060"/>
<dbReference type="PROSITE" id="PS00844">
    <property type="entry name" value="DALA_DALA_LIGASE_2"/>
    <property type="match status" value="1"/>
</dbReference>
<comment type="pathway">
    <text evidence="4 22">Cell wall biogenesis; peptidoglycan biosynthesis.</text>
</comment>
<reference evidence="28 30" key="1">
    <citation type="submission" date="2017-03" db="EMBL/GenBank/DDBJ databases">
        <title>The whole genome sequencing and assembly of Lysinibacillus sphaericus DSM 28T strain.</title>
        <authorList>
            <person name="Lee Y.-J."/>
            <person name="Yi H."/>
            <person name="Bahn Y.-S."/>
            <person name="Kim J.F."/>
            <person name="Lee D.-W."/>
        </authorList>
    </citation>
    <scope>NUCLEOTIDE SEQUENCE [LARGE SCALE GENOMIC DNA]</scope>
    <source>
        <strain evidence="28 30">DSM 28</strain>
    </source>
</reference>
<evidence type="ECO:0000256" key="6">
    <source>
        <dbReference type="ARBA" id="ARBA00012216"/>
    </source>
</evidence>
<dbReference type="GO" id="GO:0005829">
    <property type="term" value="C:cytosol"/>
    <property type="evidence" value="ECO:0007669"/>
    <property type="project" value="TreeGrafter"/>
</dbReference>
<keyword evidence="13 22" id="KW-0133">Cell shape</keyword>
<comment type="cofactor">
    <cofactor evidence="1">
        <name>Mn(2+)</name>
        <dbReference type="ChEBI" id="CHEBI:29035"/>
    </cofactor>
</comment>
<dbReference type="InterPro" id="IPR011127">
    <property type="entry name" value="Dala_Dala_lig_N"/>
</dbReference>
<dbReference type="InterPro" id="IPR011095">
    <property type="entry name" value="Dala_Dala_lig_C"/>
</dbReference>
<dbReference type="Gene3D" id="3.30.470.20">
    <property type="entry name" value="ATP-grasp fold, B domain"/>
    <property type="match status" value="1"/>
</dbReference>
<dbReference type="Proteomes" id="UP000255295">
    <property type="component" value="Unassembled WGS sequence"/>
</dbReference>
<evidence type="ECO:0000259" key="27">
    <source>
        <dbReference type="PROSITE" id="PS50975"/>
    </source>
</evidence>
<organism evidence="28 30">
    <name type="scientific">Lysinibacillus sphaericus</name>
    <name type="common">Bacillus sphaericus</name>
    <dbReference type="NCBI Taxonomy" id="1421"/>
    <lineage>
        <taxon>Bacteria</taxon>
        <taxon>Bacillati</taxon>
        <taxon>Bacillota</taxon>
        <taxon>Bacilli</taxon>
        <taxon>Bacillales</taxon>
        <taxon>Bacillaceae</taxon>
        <taxon>Lysinibacillus</taxon>
    </lineage>
</organism>
<dbReference type="Gene3D" id="3.40.50.20">
    <property type="match status" value="1"/>
</dbReference>
<evidence type="ECO:0000313" key="29">
    <source>
        <dbReference type="EMBL" id="SUV19289.1"/>
    </source>
</evidence>
<dbReference type="Gene3D" id="3.30.1490.20">
    <property type="entry name" value="ATP-grasp fold, A domain"/>
    <property type="match status" value="1"/>
</dbReference>
<dbReference type="InterPro" id="IPR000291">
    <property type="entry name" value="D-Ala_lig_Van_CS"/>
</dbReference>
<dbReference type="InterPro" id="IPR011761">
    <property type="entry name" value="ATP-grasp"/>
</dbReference>
<dbReference type="GO" id="GO:0008716">
    <property type="term" value="F:D-alanine-D-alanine ligase activity"/>
    <property type="evidence" value="ECO:0007669"/>
    <property type="project" value="UniProtKB-UniRule"/>
</dbReference>
<dbReference type="Pfam" id="PF01820">
    <property type="entry name" value="Dala_Dala_lig_N"/>
    <property type="match status" value="1"/>
</dbReference>
<gene>
    <name evidence="22 29" type="primary">ddl</name>
    <name evidence="28" type="ORF">LS41612_02545</name>
    <name evidence="29" type="ORF">NCTC10338_04283</name>
</gene>
<dbReference type="InterPro" id="IPR005905">
    <property type="entry name" value="D_ala_D_ala"/>
</dbReference>
<evidence type="ECO:0000256" key="3">
    <source>
        <dbReference type="ARBA" id="ARBA00004496"/>
    </source>
</evidence>
<feature type="binding site" evidence="24">
    <location>
        <begin position="186"/>
        <end position="187"/>
    </location>
    <ligand>
        <name>ATP</name>
        <dbReference type="ChEBI" id="CHEBI:30616"/>
    </ligand>
</feature>
<feature type="binding site" evidence="24">
    <location>
        <begin position="178"/>
        <end position="180"/>
    </location>
    <ligand>
        <name>ATP</name>
        <dbReference type="ChEBI" id="CHEBI:30616"/>
    </ligand>
</feature>
<dbReference type="Pfam" id="PF07478">
    <property type="entry name" value="Dala_Dala_lig_C"/>
    <property type="match status" value="1"/>
</dbReference>
<dbReference type="FunFam" id="3.30.470.20:FF:000008">
    <property type="entry name" value="D-alanine--D-alanine ligase"/>
    <property type="match status" value="1"/>
</dbReference>
<keyword evidence="9 25" id="KW-0479">Metal-binding</keyword>
<comment type="catalytic activity">
    <reaction evidence="17 22">
        <text>2 D-alanine + ATP = D-alanyl-D-alanine + ADP + phosphate + H(+)</text>
        <dbReference type="Rhea" id="RHEA:11224"/>
        <dbReference type="ChEBI" id="CHEBI:15378"/>
        <dbReference type="ChEBI" id="CHEBI:30616"/>
        <dbReference type="ChEBI" id="CHEBI:43474"/>
        <dbReference type="ChEBI" id="CHEBI:57416"/>
        <dbReference type="ChEBI" id="CHEBI:57822"/>
        <dbReference type="ChEBI" id="CHEBI:456216"/>
        <dbReference type="EC" id="6.3.2.4"/>
    </reaction>
</comment>
<dbReference type="PANTHER" id="PTHR23132">
    <property type="entry name" value="D-ALANINE--D-ALANINE LIGASE"/>
    <property type="match status" value="1"/>
</dbReference>
<evidence type="ECO:0000313" key="31">
    <source>
        <dbReference type="Proteomes" id="UP000255295"/>
    </source>
</evidence>
<keyword evidence="14 22" id="KW-0573">Peptidoglycan synthesis</keyword>
<name>A0A2S0JVZ4_LYSSH</name>
<dbReference type="PANTHER" id="PTHR23132:SF25">
    <property type="entry name" value="D-ALANINE--D-ALANINE LIGASE A"/>
    <property type="match status" value="1"/>
</dbReference>
<dbReference type="PROSITE" id="PS50975">
    <property type="entry name" value="ATP_GRASP"/>
    <property type="match status" value="1"/>
</dbReference>
<keyword evidence="8 22" id="KW-0436">Ligase</keyword>
<dbReference type="PROSITE" id="PS00843">
    <property type="entry name" value="DALA_DALA_LIGASE_1"/>
    <property type="match status" value="1"/>
</dbReference>
<dbReference type="InterPro" id="IPR016185">
    <property type="entry name" value="PreATP-grasp_dom_sf"/>
</dbReference>
<dbReference type="FunFam" id="3.30.1490.20:FF:000007">
    <property type="entry name" value="D-alanine--D-alanine ligase"/>
    <property type="match status" value="1"/>
</dbReference>
<feature type="binding site" evidence="24">
    <location>
        <begin position="308"/>
        <end position="309"/>
    </location>
    <ligand>
        <name>ATP</name>
        <dbReference type="ChEBI" id="CHEBI:30616"/>
    </ligand>
</feature>
<dbReference type="GO" id="GO:0005524">
    <property type="term" value="F:ATP binding"/>
    <property type="evidence" value="ECO:0007669"/>
    <property type="project" value="UniProtKB-UniRule"/>
</dbReference>
<evidence type="ECO:0000256" key="4">
    <source>
        <dbReference type="ARBA" id="ARBA00004752"/>
    </source>
</evidence>
<evidence type="ECO:0000256" key="1">
    <source>
        <dbReference type="ARBA" id="ARBA00001936"/>
    </source>
</evidence>
<dbReference type="SUPFAM" id="SSF56059">
    <property type="entry name" value="Glutathione synthetase ATP-binding domain-like"/>
    <property type="match status" value="1"/>
</dbReference>
<evidence type="ECO:0000256" key="7">
    <source>
        <dbReference type="ARBA" id="ARBA00022490"/>
    </source>
</evidence>
<evidence type="ECO:0000256" key="16">
    <source>
        <dbReference type="ARBA" id="ARBA00023316"/>
    </source>
</evidence>
<keyword evidence="16 22" id="KW-0961">Cell wall biogenesis/degradation</keyword>
<evidence type="ECO:0000256" key="10">
    <source>
        <dbReference type="ARBA" id="ARBA00022741"/>
    </source>
</evidence>
<evidence type="ECO:0000256" key="26">
    <source>
        <dbReference type="PROSITE-ProRule" id="PRU00409"/>
    </source>
</evidence>
<keyword evidence="12 25" id="KW-0460">Magnesium</keyword>
<dbReference type="HAMAP" id="MF_00047">
    <property type="entry name" value="Dala_Dala_lig"/>
    <property type="match status" value="1"/>
</dbReference>
<feature type="active site" evidence="23">
    <location>
        <position position="320"/>
    </location>
</feature>
<reference evidence="29 31" key="2">
    <citation type="submission" date="2018-06" db="EMBL/GenBank/DDBJ databases">
        <authorList>
            <consortium name="Pathogen Informatics"/>
            <person name="Doyle S."/>
        </authorList>
    </citation>
    <scope>NUCLEOTIDE SEQUENCE [LARGE SCALE GENOMIC DNA]</scope>
    <source>
        <strain evidence="29 31">NCTC10338</strain>
    </source>
</reference>
<dbReference type="GO" id="GO:0046872">
    <property type="term" value="F:metal ion binding"/>
    <property type="evidence" value="ECO:0007669"/>
    <property type="project" value="UniProtKB-KW"/>
</dbReference>
<proteinExistence type="inferred from homology"/>
<comment type="function">
    <text evidence="2 22">Cell wall formation.</text>
</comment>
<dbReference type="GO" id="GO:0008360">
    <property type="term" value="P:regulation of cell shape"/>
    <property type="evidence" value="ECO:0007669"/>
    <property type="project" value="UniProtKB-KW"/>
</dbReference>
<comment type="similarity">
    <text evidence="5 22">Belongs to the D-alanine--D-alanine ligase family.</text>
</comment>
<dbReference type="NCBIfam" id="NF002526">
    <property type="entry name" value="PRK01966.1-2"/>
    <property type="match status" value="1"/>
</dbReference>
<evidence type="ECO:0000256" key="20">
    <source>
        <dbReference type="ARBA" id="ARBA00076288"/>
    </source>
</evidence>
<evidence type="ECO:0000313" key="30">
    <source>
        <dbReference type="Proteomes" id="UP000238825"/>
    </source>
</evidence>
<accession>A0A2S0JVZ4</accession>
<evidence type="ECO:0000256" key="5">
    <source>
        <dbReference type="ARBA" id="ARBA00010871"/>
    </source>
</evidence>
<comment type="cofactor">
    <cofactor evidence="25">
        <name>Mg(2+)</name>
        <dbReference type="ChEBI" id="CHEBI:18420"/>
    </cofactor>
    <cofactor evidence="25">
        <name>Mn(2+)</name>
        <dbReference type="ChEBI" id="CHEBI:29035"/>
    </cofactor>
    <text evidence="25">Binds 2 magnesium or manganese ions per subunit.</text>
</comment>
<keyword evidence="10 24" id="KW-0547">Nucleotide-binding</keyword>
<evidence type="ECO:0000256" key="13">
    <source>
        <dbReference type="ARBA" id="ARBA00022960"/>
    </source>
</evidence>
<feature type="binding site" evidence="25">
    <location>
        <position position="311"/>
    </location>
    <ligand>
        <name>Mg(2+)</name>
        <dbReference type="ChEBI" id="CHEBI:18420"/>
        <label>2</label>
    </ligand>
</feature>
<evidence type="ECO:0000256" key="8">
    <source>
        <dbReference type="ARBA" id="ARBA00022598"/>
    </source>
</evidence>
<feature type="active site" evidence="23">
    <location>
        <position position="186"/>
    </location>
</feature>